<dbReference type="PROSITE" id="PS01031">
    <property type="entry name" value="SHSP"/>
    <property type="match status" value="1"/>
</dbReference>
<dbReference type="Proteomes" id="UP000631114">
    <property type="component" value="Unassembled WGS sequence"/>
</dbReference>
<dbReference type="InterPro" id="IPR008978">
    <property type="entry name" value="HSP20-like_chaperone"/>
</dbReference>
<sequence>MPEVFMAPSAAFFSSVQPPEFEVEVEIVKPPCLGMCFETLEAGKQFYIDYGKSFEFSPDKTVGPFTISNAAVKDYNESDKNATADDNELNVLDFFRAIGLVDARPSRPATSPTFSTGSEFFGMLGELTDQPRGKNWSRKDEDEAMQLKIDMPGLGKELVKVTVEEDLLIIKGEA</sequence>
<protein>
    <recommendedName>
        <fullName evidence="4">SHSP domain-containing protein</fullName>
    </recommendedName>
</protein>
<dbReference type="InterPro" id="IPR044587">
    <property type="entry name" value="HSP21-like"/>
</dbReference>
<dbReference type="PANTHER" id="PTHR46733:SF4">
    <property type="entry name" value="HEAT SHOCK PROTEIN 21, CHLOROPLASTIC"/>
    <property type="match status" value="1"/>
</dbReference>
<reference evidence="5 6" key="1">
    <citation type="submission" date="2020-10" db="EMBL/GenBank/DDBJ databases">
        <title>The Coptis chinensis genome and diversification of protoberbering-type alkaloids.</title>
        <authorList>
            <person name="Wang B."/>
            <person name="Shu S."/>
            <person name="Song C."/>
            <person name="Liu Y."/>
        </authorList>
    </citation>
    <scope>NUCLEOTIDE SEQUENCE [LARGE SCALE GENOMIC DNA]</scope>
    <source>
        <strain evidence="5">HL-2020</strain>
        <tissue evidence="5">Leaf</tissue>
    </source>
</reference>
<dbReference type="InterPro" id="IPR002068">
    <property type="entry name" value="A-crystallin/Hsp20_dom"/>
</dbReference>
<name>A0A835LMF7_9MAGN</name>
<evidence type="ECO:0000256" key="1">
    <source>
        <dbReference type="ARBA" id="ARBA00023016"/>
    </source>
</evidence>
<organism evidence="5 6">
    <name type="scientific">Coptis chinensis</name>
    <dbReference type="NCBI Taxonomy" id="261450"/>
    <lineage>
        <taxon>Eukaryota</taxon>
        <taxon>Viridiplantae</taxon>
        <taxon>Streptophyta</taxon>
        <taxon>Embryophyta</taxon>
        <taxon>Tracheophyta</taxon>
        <taxon>Spermatophyta</taxon>
        <taxon>Magnoliopsida</taxon>
        <taxon>Ranunculales</taxon>
        <taxon>Ranunculaceae</taxon>
        <taxon>Coptidoideae</taxon>
        <taxon>Coptis</taxon>
    </lineage>
</organism>
<evidence type="ECO:0000256" key="2">
    <source>
        <dbReference type="PROSITE-ProRule" id="PRU00285"/>
    </source>
</evidence>
<comment type="caution">
    <text evidence="5">The sequence shown here is derived from an EMBL/GenBank/DDBJ whole genome shotgun (WGS) entry which is preliminary data.</text>
</comment>
<gene>
    <name evidence="5" type="ORF">IFM89_016318</name>
</gene>
<dbReference type="SUPFAM" id="SSF49764">
    <property type="entry name" value="HSP20-like chaperones"/>
    <property type="match status" value="1"/>
</dbReference>
<evidence type="ECO:0000256" key="3">
    <source>
        <dbReference type="RuleBase" id="RU003616"/>
    </source>
</evidence>
<keyword evidence="1" id="KW-0346">Stress response</keyword>
<evidence type="ECO:0000313" key="5">
    <source>
        <dbReference type="EMBL" id="KAF9592661.1"/>
    </source>
</evidence>
<dbReference type="GO" id="GO:0009408">
    <property type="term" value="P:response to heat"/>
    <property type="evidence" value="ECO:0007669"/>
    <property type="project" value="InterPro"/>
</dbReference>
<dbReference type="PANTHER" id="PTHR46733">
    <property type="entry name" value="26.5 KDA HEAT SHOCK PROTEIN, MITOCHONDRIAL"/>
    <property type="match status" value="1"/>
</dbReference>
<dbReference type="OrthoDB" id="1927586at2759"/>
<evidence type="ECO:0000313" key="6">
    <source>
        <dbReference type="Proteomes" id="UP000631114"/>
    </source>
</evidence>
<accession>A0A835LMF7</accession>
<keyword evidence="6" id="KW-1185">Reference proteome</keyword>
<comment type="similarity">
    <text evidence="2 3">Belongs to the small heat shock protein (HSP20) family.</text>
</comment>
<dbReference type="AlphaFoldDB" id="A0A835LMF7"/>
<dbReference type="EMBL" id="JADFTS010000008">
    <property type="protein sequence ID" value="KAF9592661.1"/>
    <property type="molecule type" value="Genomic_DNA"/>
</dbReference>
<proteinExistence type="inferred from homology"/>
<feature type="domain" description="SHSP" evidence="4">
    <location>
        <begin position="127"/>
        <end position="174"/>
    </location>
</feature>
<evidence type="ECO:0000259" key="4">
    <source>
        <dbReference type="PROSITE" id="PS01031"/>
    </source>
</evidence>
<dbReference type="Gene3D" id="2.60.40.790">
    <property type="match status" value="1"/>
</dbReference>
<dbReference type="CDD" id="cd06464">
    <property type="entry name" value="ACD_sHsps-like"/>
    <property type="match status" value="1"/>
</dbReference>
<dbReference type="Pfam" id="PF00011">
    <property type="entry name" value="HSP20"/>
    <property type="match status" value="1"/>
</dbReference>